<evidence type="ECO:0000313" key="10">
    <source>
        <dbReference type="Proteomes" id="UP000541610"/>
    </source>
</evidence>
<feature type="domain" description="Peptidase A1" evidence="8">
    <location>
        <begin position="70"/>
        <end position="390"/>
    </location>
</feature>
<evidence type="ECO:0000259" key="8">
    <source>
        <dbReference type="PROSITE" id="PS51767"/>
    </source>
</evidence>
<accession>A0A7J6PBJ0</accession>
<dbReference type="InterPro" id="IPR033121">
    <property type="entry name" value="PEPTIDASE_A1"/>
</dbReference>
<dbReference type="InterPro" id="IPR001969">
    <property type="entry name" value="Aspartic_peptidase_AS"/>
</dbReference>
<feature type="coiled-coil region" evidence="6">
    <location>
        <begin position="711"/>
        <end position="738"/>
    </location>
</feature>
<dbReference type="PROSITE" id="PS51767">
    <property type="entry name" value="PEPTIDASE_A1"/>
    <property type="match status" value="1"/>
</dbReference>
<keyword evidence="2" id="KW-0645">Protease</keyword>
<dbReference type="Pfam" id="PF00026">
    <property type="entry name" value="Asp"/>
    <property type="match status" value="1"/>
</dbReference>
<feature type="region of interest" description="Disordered" evidence="7">
    <location>
        <begin position="509"/>
        <end position="572"/>
    </location>
</feature>
<evidence type="ECO:0000256" key="3">
    <source>
        <dbReference type="ARBA" id="ARBA00022729"/>
    </source>
</evidence>
<dbReference type="PROSITE" id="PS00141">
    <property type="entry name" value="ASP_PROTEASE"/>
    <property type="match status" value="1"/>
</dbReference>
<evidence type="ECO:0000256" key="2">
    <source>
        <dbReference type="ARBA" id="ARBA00022670"/>
    </source>
</evidence>
<dbReference type="PANTHER" id="PTHR13683">
    <property type="entry name" value="ASPARTYL PROTEASES"/>
    <property type="match status" value="1"/>
</dbReference>
<dbReference type="InterPro" id="IPR001461">
    <property type="entry name" value="Aspartic_peptidase_A1"/>
</dbReference>
<keyword evidence="4" id="KW-0378">Hydrolase</keyword>
<comment type="caution">
    <text evidence="9">The sequence shown here is derived from an EMBL/GenBank/DDBJ whole genome shotgun (WGS) entry which is preliminary data.</text>
</comment>
<sequence>MSTAQGGPRRGVYDGDGSGIRQLQSTSILRELVYSRGDTTVTAKLFGHIDRYAYWFIDLLVRHCRGSPVRYPEAHVGTHIDPRFDMNKSSTAQWLSCDECPSTIRTQCRNDKCYYHQSYTEGSSIEGYWFKDYVSLDDHDELNPAVMTKLGCHTSENKLFYTQKANGIMGMAPPRADSQTVLQTLFNSENNKVDKSIFSMCLATWGGELVVGGYNATKHTSSVNWVPMSTERGFYYLDIESFGLYPEDQPSTVKGVTTVTDIATDKDSFGNAMVDSGTTYTYLPPQIVKSFTAAVDEACKDGACGGATRKDRTCWVSPGNDTSSFPVFRFTIGGKHRLWHPTFYMYNKANSNTYCYTLEDNHARETVLGASWMQGHDIIFDLEDRRLGWAEADCPQYVERPDPVQGAMPPWMDSTSPSPHHSFMPTLAPAIPAEQVESITKAPPPASTGFVPLGSSPLSDAGVAAVVVVAGVLILAACCVMCYGWRSRKRGGVYQLGVTQEPYSHRFEDIDDDWSSSTSSEPPHDIEDGDGGGGGRSRELDLLGEGGPSESPGAGTTPEVKPAAGSRRRLLSIRPPLGSTASSLLSSTYRDAVDEGRLLAEMESVSLVDPYGRGSYCAMVPAEVWKNLRRFLPRVGRERRATEEEAARLSHTLDGYKQLEDLEFRVAKLKAERIELLRDRAVIESDWSSRYSLVERLRGGLSRTGKWQEALDSLSDRVTAAEELRRKLETGMTAVEEEGPAVGIEPAASPVTACEIVHRSTKELNGKLYVLTVWLHLYEHDKADGQGGRCPHGGTFIAPEGLVKGGTVLARALLEGCAGETGGSPSSLIVVLSDLEGVTLLEKISLARQTPMSAAEVKRMAASITLGLEGDIQIEAPGDEASLRRRALVPPVHAWIPVVLSTDQTVTSVDEWLKLQVWLLSLDRGLAVFRLLDATAGIMYTLGVCMDTAGEAAALVEGIASRLVGIRHRPISDTPRVAAPAKPLPVAVVTRLISWSPPSSTAPETALLRVSASQQTEAPLLMDVLCYAPMRRETVAVGQLDMAEVCRRVSEGPGFSEDIDRLPQLAKAAIEDPTVLSSLPLADFKSILRLISTSLNLSSAGEVSIAPSEFAISSPAWSV</sequence>
<keyword evidence="3" id="KW-0732">Signal</keyword>
<dbReference type="PANTHER" id="PTHR13683:SF375">
    <property type="entry name" value="PEPTIDASE A1 DOMAIN-CONTAINING PROTEIN"/>
    <property type="match status" value="1"/>
</dbReference>
<proteinExistence type="inferred from homology"/>
<reference evidence="9 10" key="1">
    <citation type="submission" date="2020-04" db="EMBL/GenBank/DDBJ databases">
        <title>Perkinsus olseni comparative genomics.</title>
        <authorList>
            <person name="Bogema D.R."/>
        </authorList>
    </citation>
    <scope>NUCLEOTIDE SEQUENCE [LARGE SCALE GENOMIC DNA]</scope>
    <source>
        <strain evidence="9">00978-12</strain>
    </source>
</reference>
<evidence type="ECO:0000256" key="4">
    <source>
        <dbReference type="ARBA" id="ARBA00022801"/>
    </source>
</evidence>
<dbReference type="GO" id="GO:0006508">
    <property type="term" value="P:proteolysis"/>
    <property type="evidence" value="ECO:0007669"/>
    <property type="project" value="UniProtKB-KW"/>
</dbReference>
<dbReference type="Gene3D" id="2.40.70.10">
    <property type="entry name" value="Acid Proteases"/>
    <property type="match status" value="2"/>
</dbReference>
<name>A0A7J6PBJ0_PEROL</name>
<organism evidence="9 10">
    <name type="scientific">Perkinsus olseni</name>
    <name type="common">Perkinsus atlanticus</name>
    <dbReference type="NCBI Taxonomy" id="32597"/>
    <lineage>
        <taxon>Eukaryota</taxon>
        <taxon>Sar</taxon>
        <taxon>Alveolata</taxon>
        <taxon>Perkinsozoa</taxon>
        <taxon>Perkinsea</taxon>
        <taxon>Perkinsida</taxon>
        <taxon>Perkinsidae</taxon>
        <taxon>Perkinsus</taxon>
    </lineage>
</organism>
<evidence type="ECO:0000313" key="9">
    <source>
        <dbReference type="EMBL" id="KAF4693563.1"/>
    </source>
</evidence>
<comment type="subcellular location">
    <subcellularLocation>
        <location evidence="5">Endomembrane system</location>
        <topology evidence="5">Single-pass type I membrane protein</topology>
    </subcellularLocation>
</comment>
<dbReference type="OrthoDB" id="2747330at2759"/>
<protein>
    <recommendedName>
        <fullName evidence="8">Peptidase A1 domain-containing protein</fullName>
    </recommendedName>
</protein>
<gene>
    <name evidence="9" type="ORF">FOZ60_010486</name>
</gene>
<evidence type="ECO:0000256" key="1">
    <source>
        <dbReference type="ARBA" id="ARBA00007447"/>
    </source>
</evidence>
<dbReference type="Proteomes" id="UP000541610">
    <property type="component" value="Unassembled WGS sequence"/>
</dbReference>
<dbReference type="GO" id="GO:0004190">
    <property type="term" value="F:aspartic-type endopeptidase activity"/>
    <property type="evidence" value="ECO:0007669"/>
    <property type="project" value="InterPro"/>
</dbReference>
<evidence type="ECO:0000256" key="5">
    <source>
        <dbReference type="ARBA" id="ARBA00046288"/>
    </source>
</evidence>
<evidence type="ECO:0000256" key="6">
    <source>
        <dbReference type="SAM" id="Coils"/>
    </source>
</evidence>
<dbReference type="InterPro" id="IPR021109">
    <property type="entry name" value="Peptidase_aspartic_dom_sf"/>
</dbReference>
<dbReference type="GO" id="GO:0012505">
    <property type="term" value="C:endomembrane system"/>
    <property type="evidence" value="ECO:0007669"/>
    <property type="project" value="UniProtKB-SubCell"/>
</dbReference>
<keyword evidence="6" id="KW-0175">Coiled coil</keyword>
<dbReference type="AlphaFoldDB" id="A0A7J6PBJ0"/>
<dbReference type="EMBL" id="JABANP010000043">
    <property type="protein sequence ID" value="KAF4693563.1"/>
    <property type="molecule type" value="Genomic_DNA"/>
</dbReference>
<dbReference type="SUPFAM" id="SSF50630">
    <property type="entry name" value="Acid proteases"/>
    <property type="match status" value="1"/>
</dbReference>
<evidence type="ECO:0000256" key="7">
    <source>
        <dbReference type="SAM" id="MobiDB-lite"/>
    </source>
</evidence>
<comment type="similarity">
    <text evidence="1">Belongs to the peptidase A1 family.</text>
</comment>